<reference evidence="1 2" key="1">
    <citation type="submission" date="2024-05" db="EMBL/GenBank/DDBJ databases">
        <authorList>
            <person name="Zhao H."/>
            <person name="Xu Y."/>
            <person name="Lin S."/>
            <person name="Spain J.C."/>
            <person name="Zhou N.-Y."/>
        </authorList>
    </citation>
    <scope>NUCLEOTIDE SEQUENCE [LARGE SCALE GENOMIC DNA]</scope>
    <source>
        <strain evidence="1 2">NEAU-NG30</strain>
    </source>
</reference>
<proteinExistence type="predicted"/>
<accession>A0ABV0LU26</accession>
<dbReference type="Proteomes" id="UP001440984">
    <property type="component" value="Unassembled WGS sequence"/>
</dbReference>
<protein>
    <recommendedName>
        <fullName evidence="3">HEAT repeat domain-containing protein</fullName>
    </recommendedName>
</protein>
<evidence type="ECO:0008006" key="3">
    <source>
        <dbReference type="Google" id="ProtNLM"/>
    </source>
</evidence>
<name>A0ABV0LU26_9PSEU</name>
<keyword evidence="2" id="KW-1185">Reference proteome</keyword>
<sequence>MAGGDSLEQLQWTALLGAGKLGGTPRLTADEALVLLEDIAYAHVLRPGDRTILDLAAGSRRLRGTDRAEVARLLTGCGLFTAGDGGFSFADEEMAHFLAAKHLVRRHPRGPRWWHPGERLAPRPGWPWPALGTDLWLAALWWRSARARVERRLNRLLRDEHWYPNIRFVLELIRRDLVPGHDFTGRVVEVLREGLHGDRLADDEWPAAAGWLGAFDPATARLVLDDLVRASRNGCRPQRRLLAVDELAKHDPVRARESLAFLAANLIGKPPDRLATARLIRDRDPALGVRALLLLAQSPTMGERRVPAAIEAGSADVMRDLTDPRHGVSDPGRLKLLAELLARNDGMARETAQRIAATARQSETPARVAVLLHPHDPAAAWEVLEAVAWSGEAGDAARLHAVKAIGELDRGQAVPALQRLSRDPTAGGDIRVDAAQHIVDEHGGPVTALVDLAGDGHVPGKARLRAAELVGRTQPRTGARLLVAIAPRRLEILEQAYDLDRSVGAAALANLAADSRVPGRRRLAAVEAAGAGLDRSARIQLYSQISETADNEPAMEAAQKLLALDSTRGHERMADLAARTTAGFPYRVKAALAGGAAAVPVLRELATSGSVPDALRLKVAKELDRYDRKAADTPLRDLAARGHPHDVRLQASLAVRGKHSVRALVSMSDDHSVSGELRLQAALRAGEKDPAAGLAALRKLGQDPRLPGAVRDKVQQHLR</sequence>
<dbReference type="RefSeq" id="WP_348956490.1">
    <property type="nucleotide sequence ID" value="NZ_JBDZYD010000020.1"/>
</dbReference>
<dbReference type="EMBL" id="JBDZYD010000020">
    <property type="protein sequence ID" value="MEQ0565404.1"/>
    <property type="molecule type" value="Genomic_DNA"/>
</dbReference>
<evidence type="ECO:0000313" key="1">
    <source>
        <dbReference type="EMBL" id="MEQ0565404.1"/>
    </source>
</evidence>
<organism evidence="1 2">
    <name type="scientific">Amycolatopsis melonis</name>
    <dbReference type="NCBI Taxonomy" id="3156488"/>
    <lineage>
        <taxon>Bacteria</taxon>
        <taxon>Bacillati</taxon>
        <taxon>Actinomycetota</taxon>
        <taxon>Actinomycetes</taxon>
        <taxon>Pseudonocardiales</taxon>
        <taxon>Pseudonocardiaceae</taxon>
        <taxon>Amycolatopsis</taxon>
    </lineage>
</organism>
<gene>
    <name evidence="1" type="ORF">ABJI51_40540</name>
</gene>
<evidence type="ECO:0000313" key="2">
    <source>
        <dbReference type="Proteomes" id="UP001440984"/>
    </source>
</evidence>
<comment type="caution">
    <text evidence="1">The sequence shown here is derived from an EMBL/GenBank/DDBJ whole genome shotgun (WGS) entry which is preliminary data.</text>
</comment>